<feature type="compositionally biased region" description="Polar residues" evidence="1">
    <location>
        <begin position="88"/>
        <end position="100"/>
    </location>
</feature>
<name>A0A8K0PD35_9PEZI</name>
<feature type="region of interest" description="Disordered" evidence="1">
    <location>
        <begin position="88"/>
        <end position="119"/>
    </location>
</feature>
<dbReference type="AlphaFoldDB" id="A0A8K0PD35"/>
<sequence length="378" mass="41960">MSPPRKINPSKRVREIKNAASRTSTCVKGGITKKTKTTKTTIATKLATARSVTAGLDHALAEAQHNVTSATQTVSSPSSMRGMIDPRQSTTVTSTHTNANAPAGSTAINTEYNGNGSTRSSGRKFKFIVVPADPSKAHPQLPNEIWNQILTLALKRDNADVVITRPGPVNGRRVRPVRPAPDLPVTEWLGINFRLRRIAGPIFIGTNTFRFANADDAWDFICRTPEHMFQVKRITIDDWAHGVDYMTSCDDVIKYVARNEGVKLCLANVGKSEQSTGARNFMSSIMAEIYEAGVSHANCERIGAKFLLNRCEECEKVKEGEKESPIQDRWGRCECDATVYERALLVRNMEDWTQTELDNQAFVKTRAGKQLAHGWKKW</sequence>
<accession>A0A8K0PD35</accession>
<reference evidence="2" key="1">
    <citation type="submission" date="2021-07" db="EMBL/GenBank/DDBJ databases">
        <title>Elsinoe batatas strain:CRI-CJ2 Genome sequencing and assembly.</title>
        <authorList>
            <person name="Huang L."/>
        </authorList>
    </citation>
    <scope>NUCLEOTIDE SEQUENCE</scope>
    <source>
        <strain evidence="2">CRI-CJ2</strain>
    </source>
</reference>
<proteinExistence type="predicted"/>
<evidence type="ECO:0000256" key="1">
    <source>
        <dbReference type="SAM" id="MobiDB-lite"/>
    </source>
</evidence>
<gene>
    <name evidence="2" type="ORF">KVT40_009173</name>
</gene>
<dbReference type="EMBL" id="JAESVG020000010">
    <property type="protein sequence ID" value="KAG8624197.1"/>
    <property type="molecule type" value="Genomic_DNA"/>
</dbReference>
<evidence type="ECO:0000313" key="3">
    <source>
        <dbReference type="Proteomes" id="UP000809789"/>
    </source>
</evidence>
<evidence type="ECO:0000313" key="2">
    <source>
        <dbReference type="EMBL" id="KAG8624197.1"/>
    </source>
</evidence>
<feature type="compositionally biased region" description="Polar residues" evidence="1">
    <location>
        <begin position="106"/>
        <end position="119"/>
    </location>
</feature>
<protein>
    <submittedName>
        <fullName evidence="2">Uncharacterized protein</fullName>
    </submittedName>
</protein>
<organism evidence="2 3">
    <name type="scientific">Elsinoe batatas</name>
    <dbReference type="NCBI Taxonomy" id="2601811"/>
    <lineage>
        <taxon>Eukaryota</taxon>
        <taxon>Fungi</taxon>
        <taxon>Dikarya</taxon>
        <taxon>Ascomycota</taxon>
        <taxon>Pezizomycotina</taxon>
        <taxon>Dothideomycetes</taxon>
        <taxon>Dothideomycetidae</taxon>
        <taxon>Myriangiales</taxon>
        <taxon>Elsinoaceae</taxon>
        <taxon>Elsinoe</taxon>
    </lineage>
</organism>
<keyword evidence="3" id="KW-1185">Reference proteome</keyword>
<dbReference type="Proteomes" id="UP000809789">
    <property type="component" value="Unassembled WGS sequence"/>
</dbReference>
<dbReference type="OrthoDB" id="10328374at2759"/>
<comment type="caution">
    <text evidence="2">The sequence shown here is derived from an EMBL/GenBank/DDBJ whole genome shotgun (WGS) entry which is preliminary data.</text>
</comment>